<dbReference type="GO" id="GO:0003977">
    <property type="term" value="F:UDP-N-acetylglucosamine diphosphorylase activity"/>
    <property type="evidence" value="ECO:0007669"/>
    <property type="project" value="UniProtKB-EC"/>
</dbReference>
<dbReference type="PANTHER" id="PTHR43584:SF3">
    <property type="entry name" value="BIFUNCTIONAL PROTEIN GLMU"/>
    <property type="match status" value="1"/>
</dbReference>
<organism evidence="6">
    <name type="scientific">marine metagenome</name>
    <dbReference type="NCBI Taxonomy" id="408172"/>
    <lineage>
        <taxon>unclassified sequences</taxon>
        <taxon>metagenomes</taxon>
        <taxon>ecological metagenomes</taxon>
    </lineage>
</organism>
<feature type="non-terminal residue" evidence="6">
    <location>
        <position position="121"/>
    </location>
</feature>
<evidence type="ECO:0000256" key="4">
    <source>
        <dbReference type="ARBA" id="ARBA00048493"/>
    </source>
</evidence>
<sequence>MAAGKGTRMNTKLPKVLHKLNNKTMIEHVIDKTLKINPDKLIVVVGYKSELIKKQLNDYDIEYVEQLEQLGTGHAIMQCQNTLSDFEGDTLILSGDVPLITKKTLSNLYIKHLQCKSKGTV</sequence>
<evidence type="ECO:0000259" key="5">
    <source>
        <dbReference type="Pfam" id="PF12804"/>
    </source>
</evidence>
<dbReference type="SUPFAM" id="SSF53448">
    <property type="entry name" value="Nucleotide-diphospho-sugar transferases"/>
    <property type="match status" value="1"/>
</dbReference>
<gene>
    <name evidence="6" type="ORF">METZ01_LOCUS356633</name>
</gene>
<keyword evidence="2" id="KW-0808">Transferase</keyword>
<dbReference type="EMBL" id="UINC01125740">
    <property type="protein sequence ID" value="SVD03779.1"/>
    <property type="molecule type" value="Genomic_DNA"/>
</dbReference>
<evidence type="ECO:0000313" key="6">
    <source>
        <dbReference type="EMBL" id="SVD03779.1"/>
    </source>
</evidence>
<dbReference type="EC" id="2.7.7.23" evidence="1"/>
<dbReference type="InterPro" id="IPR025877">
    <property type="entry name" value="MobA-like_NTP_Trfase"/>
</dbReference>
<dbReference type="PANTHER" id="PTHR43584">
    <property type="entry name" value="NUCLEOTIDYL TRANSFERASE"/>
    <property type="match status" value="1"/>
</dbReference>
<dbReference type="InterPro" id="IPR050065">
    <property type="entry name" value="GlmU-like"/>
</dbReference>
<name>A0A382S1G0_9ZZZZ</name>
<keyword evidence="3" id="KW-0548">Nucleotidyltransferase</keyword>
<dbReference type="Pfam" id="PF12804">
    <property type="entry name" value="NTP_transf_3"/>
    <property type="match status" value="1"/>
</dbReference>
<evidence type="ECO:0000256" key="2">
    <source>
        <dbReference type="ARBA" id="ARBA00022679"/>
    </source>
</evidence>
<dbReference type="AlphaFoldDB" id="A0A382S1G0"/>
<proteinExistence type="predicted"/>
<dbReference type="Gene3D" id="3.90.550.10">
    <property type="entry name" value="Spore Coat Polysaccharide Biosynthesis Protein SpsA, Chain A"/>
    <property type="match status" value="1"/>
</dbReference>
<dbReference type="InterPro" id="IPR029044">
    <property type="entry name" value="Nucleotide-diphossugar_trans"/>
</dbReference>
<feature type="domain" description="MobA-like NTP transferase" evidence="5">
    <location>
        <begin position="1"/>
        <end position="109"/>
    </location>
</feature>
<evidence type="ECO:0000256" key="1">
    <source>
        <dbReference type="ARBA" id="ARBA00012457"/>
    </source>
</evidence>
<protein>
    <recommendedName>
        <fullName evidence="1">UDP-N-acetylglucosamine diphosphorylase</fullName>
        <ecNumber evidence="1">2.7.7.23</ecNumber>
    </recommendedName>
</protein>
<evidence type="ECO:0000256" key="3">
    <source>
        <dbReference type="ARBA" id="ARBA00022695"/>
    </source>
</evidence>
<reference evidence="6" key="1">
    <citation type="submission" date="2018-05" db="EMBL/GenBank/DDBJ databases">
        <authorList>
            <person name="Lanie J.A."/>
            <person name="Ng W.-L."/>
            <person name="Kazmierczak K.M."/>
            <person name="Andrzejewski T.M."/>
            <person name="Davidsen T.M."/>
            <person name="Wayne K.J."/>
            <person name="Tettelin H."/>
            <person name="Glass J.I."/>
            <person name="Rusch D."/>
            <person name="Podicherti R."/>
            <person name="Tsui H.-C.T."/>
            <person name="Winkler M.E."/>
        </authorList>
    </citation>
    <scope>NUCLEOTIDE SEQUENCE</scope>
</reference>
<comment type="catalytic activity">
    <reaction evidence="4">
        <text>N-acetyl-alpha-D-glucosamine 1-phosphate + UTP + H(+) = UDP-N-acetyl-alpha-D-glucosamine + diphosphate</text>
        <dbReference type="Rhea" id="RHEA:13509"/>
        <dbReference type="ChEBI" id="CHEBI:15378"/>
        <dbReference type="ChEBI" id="CHEBI:33019"/>
        <dbReference type="ChEBI" id="CHEBI:46398"/>
        <dbReference type="ChEBI" id="CHEBI:57705"/>
        <dbReference type="ChEBI" id="CHEBI:57776"/>
        <dbReference type="EC" id="2.7.7.23"/>
    </reaction>
</comment>
<accession>A0A382S1G0</accession>